<dbReference type="Proteomes" id="UP001430804">
    <property type="component" value="Unassembled WGS sequence"/>
</dbReference>
<dbReference type="InterPro" id="IPR021791">
    <property type="entry name" value="Phage_TAC_11"/>
</dbReference>
<proteinExistence type="predicted"/>
<evidence type="ECO:0000313" key="2">
    <source>
        <dbReference type="Proteomes" id="UP001430804"/>
    </source>
</evidence>
<protein>
    <submittedName>
        <fullName evidence="1">Gene transfer agent family protein</fullName>
    </submittedName>
</protein>
<organism evidence="1 2">
    <name type="scientific">Pseudohoeflea coraliihabitans</name>
    <dbReference type="NCBI Taxonomy" id="2860393"/>
    <lineage>
        <taxon>Bacteria</taxon>
        <taxon>Pseudomonadati</taxon>
        <taxon>Pseudomonadota</taxon>
        <taxon>Alphaproteobacteria</taxon>
        <taxon>Hyphomicrobiales</taxon>
        <taxon>Rhizobiaceae</taxon>
        <taxon>Pseudohoeflea</taxon>
    </lineage>
</organism>
<dbReference type="Pfam" id="PF11836">
    <property type="entry name" value="Phage_TAC_11"/>
    <property type="match status" value="1"/>
</dbReference>
<comment type="caution">
    <text evidence="1">The sequence shown here is derived from an EMBL/GenBank/DDBJ whole genome shotgun (WGS) entry which is preliminary data.</text>
</comment>
<sequence length="128" mass="13268">MSARGPLPNRLRGEITARIDGETRILCLTLGALAELESASDGTGLAGLARRLSETRFSAEDLIRIFGAGLRGGGNVITDAEVSELRIEGGVPEMARIAARLLIATFAPDGEAAPEHAAPAQDRPGPAP</sequence>
<dbReference type="RefSeq" id="WP_219202989.1">
    <property type="nucleotide sequence ID" value="NZ_JAHWQX010000004.1"/>
</dbReference>
<name>A0ABS6WRV4_9HYPH</name>
<dbReference type="EMBL" id="JAHWQX010000004">
    <property type="protein sequence ID" value="MBW3098665.1"/>
    <property type="molecule type" value="Genomic_DNA"/>
</dbReference>
<keyword evidence="2" id="KW-1185">Reference proteome</keyword>
<gene>
    <name evidence="1" type="ORF">KY465_15380</name>
</gene>
<evidence type="ECO:0000313" key="1">
    <source>
        <dbReference type="EMBL" id="MBW3098665.1"/>
    </source>
</evidence>
<reference evidence="1" key="1">
    <citation type="submission" date="2021-07" db="EMBL/GenBank/DDBJ databases">
        <title>Pseudohoeflea marina sp. nov. a polyhydroxyalcanoate-producing bacterium.</title>
        <authorList>
            <person name="Zheng W."/>
            <person name="Yu S."/>
            <person name="Huang Y."/>
        </authorList>
    </citation>
    <scope>NUCLEOTIDE SEQUENCE</scope>
    <source>
        <strain evidence="1">DP4N28-3</strain>
    </source>
</reference>
<accession>A0ABS6WRV4</accession>